<dbReference type="CDD" id="cd04480">
    <property type="entry name" value="RPA1_DBD_A_like"/>
    <property type="match status" value="1"/>
</dbReference>
<dbReference type="PANTHER" id="PTHR47165">
    <property type="entry name" value="OS03G0429900 PROTEIN"/>
    <property type="match status" value="1"/>
</dbReference>
<reference evidence="2" key="2">
    <citation type="submission" date="2023-05" db="EMBL/GenBank/DDBJ databases">
        <authorList>
            <person name="Schelkunov M.I."/>
        </authorList>
    </citation>
    <scope>NUCLEOTIDE SEQUENCE</scope>
    <source>
        <strain evidence="2">Hsosn_3</strain>
        <tissue evidence="2">Leaf</tissue>
    </source>
</reference>
<evidence type="ECO:0000313" key="3">
    <source>
        <dbReference type="Proteomes" id="UP001237642"/>
    </source>
</evidence>
<proteinExistence type="predicted"/>
<reference evidence="2" key="1">
    <citation type="submission" date="2023-02" db="EMBL/GenBank/DDBJ databases">
        <title>Genome of toxic invasive species Heracleum sosnowskyi carries increased number of genes despite the absence of recent whole-genome duplications.</title>
        <authorList>
            <person name="Schelkunov M."/>
            <person name="Shtratnikova V."/>
            <person name="Makarenko M."/>
            <person name="Klepikova A."/>
            <person name="Omelchenko D."/>
            <person name="Novikova G."/>
            <person name="Obukhova E."/>
            <person name="Bogdanov V."/>
            <person name="Penin A."/>
            <person name="Logacheva M."/>
        </authorList>
    </citation>
    <scope>NUCLEOTIDE SEQUENCE</scope>
    <source>
        <strain evidence="2">Hsosn_3</strain>
        <tissue evidence="2">Leaf</tissue>
    </source>
</reference>
<feature type="domain" description="Replication protein A 70 kDa DNA-binding subunit B/D first OB fold" evidence="1">
    <location>
        <begin position="6"/>
        <end position="110"/>
    </location>
</feature>
<dbReference type="PANTHER" id="PTHR47165:SF4">
    <property type="entry name" value="OS03G0429900 PROTEIN"/>
    <property type="match status" value="1"/>
</dbReference>
<comment type="caution">
    <text evidence="2">The sequence shown here is derived from an EMBL/GenBank/DDBJ whole genome shotgun (WGS) entry which is preliminary data.</text>
</comment>
<dbReference type="Proteomes" id="UP001237642">
    <property type="component" value="Unassembled WGS sequence"/>
</dbReference>
<evidence type="ECO:0000259" key="1">
    <source>
        <dbReference type="Pfam" id="PF02721"/>
    </source>
</evidence>
<keyword evidence="3" id="KW-1185">Reference proteome</keyword>
<organism evidence="2 3">
    <name type="scientific">Heracleum sosnowskyi</name>
    <dbReference type="NCBI Taxonomy" id="360622"/>
    <lineage>
        <taxon>Eukaryota</taxon>
        <taxon>Viridiplantae</taxon>
        <taxon>Streptophyta</taxon>
        <taxon>Embryophyta</taxon>
        <taxon>Tracheophyta</taxon>
        <taxon>Spermatophyta</taxon>
        <taxon>Magnoliopsida</taxon>
        <taxon>eudicotyledons</taxon>
        <taxon>Gunneridae</taxon>
        <taxon>Pentapetalae</taxon>
        <taxon>asterids</taxon>
        <taxon>campanulids</taxon>
        <taxon>Apiales</taxon>
        <taxon>Apiaceae</taxon>
        <taxon>Apioideae</taxon>
        <taxon>apioid superclade</taxon>
        <taxon>Tordylieae</taxon>
        <taxon>Tordyliinae</taxon>
        <taxon>Heracleum</taxon>
    </lineage>
</organism>
<dbReference type="AlphaFoldDB" id="A0AAD8MSA5"/>
<accession>A0AAD8MSA5</accession>
<name>A0AAD8MSA5_9APIA</name>
<dbReference type="InterPro" id="IPR003871">
    <property type="entry name" value="RFA1B/D_OB_1st"/>
</dbReference>
<dbReference type="EMBL" id="JAUIZM010000005">
    <property type="protein sequence ID" value="KAK1383059.1"/>
    <property type="molecule type" value="Genomic_DNA"/>
</dbReference>
<sequence>MSSKKYDSFRDVRIGKYDWKVQARVLNLWRGYSRTGEAFKGFNLLLLDSKRARMHAFVPGMIADEYEQKIQVGKIYYIENFTVKTYRTEDKFRCVRNENQIIINNDTILEPLEENQASIERCWFDLYELGDLRPLSKQTTFLTDVIGVIEEHDPIGKIRNVNGVIQSQIKFKITDGSKSVQVTFWDEFAEYFAEMLKEETVYPVILIIGSARVTLWREEVILTNVGATTFYINCNC</sequence>
<dbReference type="CDD" id="cd04481">
    <property type="entry name" value="RPA1_DBD_B_like"/>
    <property type="match status" value="1"/>
</dbReference>
<gene>
    <name evidence="2" type="ORF">POM88_020794</name>
</gene>
<protein>
    <recommendedName>
        <fullName evidence="1">Replication protein A 70 kDa DNA-binding subunit B/D first OB fold domain-containing protein</fullName>
    </recommendedName>
</protein>
<dbReference type="Pfam" id="PF02721">
    <property type="entry name" value="DUF223"/>
    <property type="match status" value="1"/>
</dbReference>
<dbReference type="Gene3D" id="2.40.50.140">
    <property type="entry name" value="Nucleic acid-binding proteins"/>
    <property type="match status" value="2"/>
</dbReference>
<dbReference type="InterPro" id="IPR012340">
    <property type="entry name" value="NA-bd_OB-fold"/>
</dbReference>
<evidence type="ECO:0000313" key="2">
    <source>
        <dbReference type="EMBL" id="KAK1383059.1"/>
    </source>
</evidence>
<dbReference type="SUPFAM" id="SSF50249">
    <property type="entry name" value="Nucleic acid-binding proteins"/>
    <property type="match status" value="2"/>
</dbReference>